<comment type="caution">
    <text evidence="8">The sequence shown here is derived from an EMBL/GenBank/DDBJ whole genome shotgun (WGS) entry which is preliminary data.</text>
</comment>
<proteinExistence type="inferred from homology"/>
<evidence type="ECO:0000256" key="1">
    <source>
        <dbReference type="ARBA" id="ARBA00008857"/>
    </source>
</evidence>
<dbReference type="EMBL" id="VDCJ01000335">
    <property type="protein sequence ID" value="MRU23244.1"/>
    <property type="molecule type" value="Genomic_DNA"/>
</dbReference>
<dbReference type="RefSeq" id="WP_154162046.1">
    <property type="nucleotide sequence ID" value="NZ_CP052854.1"/>
</dbReference>
<dbReference type="Proteomes" id="UP000474061">
    <property type="component" value="Unassembled WGS sequence"/>
</dbReference>
<organism evidence="8 9">
    <name type="scientific">Xylella fastidiosa subsp. multiplex</name>
    <dbReference type="NCBI Taxonomy" id="644357"/>
    <lineage>
        <taxon>Bacteria</taxon>
        <taxon>Pseudomonadati</taxon>
        <taxon>Pseudomonadota</taxon>
        <taxon>Gammaproteobacteria</taxon>
        <taxon>Lysobacterales</taxon>
        <taxon>Lysobacteraceae</taxon>
        <taxon>Xylella</taxon>
    </lineage>
</organism>
<evidence type="ECO:0000259" key="7">
    <source>
        <dbReference type="PROSITE" id="PS51900"/>
    </source>
</evidence>
<dbReference type="SUPFAM" id="SSF56349">
    <property type="entry name" value="DNA breaking-rejoining enzymes"/>
    <property type="match status" value="1"/>
</dbReference>
<evidence type="ECO:0000256" key="4">
    <source>
        <dbReference type="ARBA" id="ARBA00023172"/>
    </source>
</evidence>
<evidence type="ECO:0000256" key="5">
    <source>
        <dbReference type="PROSITE-ProRule" id="PRU01248"/>
    </source>
</evidence>
<evidence type="ECO:0000313" key="9">
    <source>
        <dbReference type="Proteomes" id="UP000474061"/>
    </source>
</evidence>
<accession>A0A9Q4QRS1</accession>
<sequence length="276" mass="31963">MSHFLWGDAALRWLSEKSRKATAHEDAAKLRWLASYFAEKKLAAIDSDLILRVATLKAAETSPSTANRYLALIRSILRRAFDIWLWIDRCPHISLFPEPTKRVRWLTPVQACSLLSELPLHQRAMVIFALSTGLRQANVLKLRWDQVDLVRKALRIPADQAKGRQAIRIPLSLHALQVLQAQRGQHHEWVFTYCGRPIRWVNTRAWHQALQRAGIQDFRWHDLRHTWASWHAQSGTPLYVLQDLGGWQSESMVRRYAHLTPSHYSAYAEAVTEFLP</sequence>
<feature type="domain" description="Tyr recombinase" evidence="6">
    <location>
        <begin position="101"/>
        <end position="269"/>
    </location>
</feature>
<dbReference type="GO" id="GO:0003677">
    <property type="term" value="F:DNA binding"/>
    <property type="evidence" value="ECO:0007669"/>
    <property type="project" value="UniProtKB-UniRule"/>
</dbReference>
<evidence type="ECO:0000256" key="3">
    <source>
        <dbReference type="ARBA" id="ARBA00023125"/>
    </source>
</evidence>
<dbReference type="GO" id="GO:0006310">
    <property type="term" value="P:DNA recombination"/>
    <property type="evidence" value="ECO:0007669"/>
    <property type="project" value="UniProtKB-KW"/>
</dbReference>
<evidence type="ECO:0000259" key="6">
    <source>
        <dbReference type="PROSITE" id="PS51898"/>
    </source>
</evidence>
<dbReference type="CDD" id="cd00796">
    <property type="entry name" value="INT_Rci_Hp1_C"/>
    <property type="match status" value="1"/>
</dbReference>
<dbReference type="PROSITE" id="PS51900">
    <property type="entry name" value="CB"/>
    <property type="match status" value="1"/>
</dbReference>
<feature type="domain" description="Core-binding (CB)" evidence="7">
    <location>
        <begin position="1"/>
        <end position="81"/>
    </location>
</feature>
<dbReference type="InterPro" id="IPR010998">
    <property type="entry name" value="Integrase_recombinase_N"/>
</dbReference>
<reference evidence="8" key="2">
    <citation type="journal article" date="2020" name="Appl. Environ. Microbiol.">
        <title>Multiple intercontinental introductions associated with the emergence of a plant pathogen in Europe.</title>
        <authorList>
            <person name="Landa B.B."/>
            <person name="Castillo A.I."/>
            <person name="Giampetruzzi A."/>
            <person name="Kahn A."/>
            <person name="Roman-Ecija M."/>
            <person name="Velasco-Amo M.P."/>
            <person name="Navas-Cortes J.A."/>
            <person name="Marco-Noales E."/>
            <person name="Barbe S."/>
            <person name="Moralejo E."/>
            <person name="Coletta-Filho H.D."/>
            <person name="Saldarelli P."/>
            <person name="Saponari M."/>
            <person name="Almeida R.P.P."/>
        </authorList>
    </citation>
    <scope>NUCLEOTIDE SEQUENCE</scope>
    <source>
        <strain evidence="8">XYL1981</strain>
    </source>
</reference>
<keyword evidence="3 5" id="KW-0238">DNA-binding</keyword>
<keyword evidence="4" id="KW-0233">DNA recombination</keyword>
<dbReference type="PANTHER" id="PTHR30349:SF64">
    <property type="entry name" value="PROPHAGE INTEGRASE INTD-RELATED"/>
    <property type="match status" value="1"/>
</dbReference>
<protein>
    <submittedName>
        <fullName evidence="8">Site-specific integrase</fullName>
    </submittedName>
</protein>
<name>A0A9Q4QRS1_XYLFS</name>
<dbReference type="AlphaFoldDB" id="A0A9Q4QRS1"/>
<dbReference type="InterPro" id="IPR044068">
    <property type="entry name" value="CB"/>
</dbReference>
<dbReference type="InterPro" id="IPR013762">
    <property type="entry name" value="Integrase-like_cat_sf"/>
</dbReference>
<dbReference type="InterPro" id="IPR050090">
    <property type="entry name" value="Tyrosine_recombinase_XerCD"/>
</dbReference>
<reference evidence="8" key="1">
    <citation type="submission" date="2019-05" db="EMBL/GenBank/DDBJ databases">
        <authorList>
            <person name="Castillo A."/>
            <person name="Giampetruzzi A."/>
            <person name="Landa B."/>
            <person name="Saponari M."/>
            <person name="Almeida R.P.P."/>
            <person name="Moralejo E."/>
            <person name="Marco-Noales E."/>
            <person name="Velasco-Amo M.P."/>
            <person name="Roman-Ecija M."/>
            <person name="Navarro I."/>
            <person name="Monterde A."/>
            <person name="Barbe S."/>
        </authorList>
    </citation>
    <scope>NUCLEOTIDE SEQUENCE</scope>
    <source>
        <strain evidence="8">XYL1981</strain>
    </source>
</reference>
<evidence type="ECO:0000313" key="8">
    <source>
        <dbReference type="EMBL" id="MRU23244.1"/>
    </source>
</evidence>
<dbReference type="GO" id="GO:0015074">
    <property type="term" value="P:DNA integration"/>
    <property type="evidence" value="ECO:0007669"/>
    <property type="project" value="UniProtKB-KW"/>
</dbReference>
<dbReference type="PANTHER" id="PTHR30349">
    <property type="entry name" value="PHAGE INTEGRASE-RELATED"/>
    <property type="match status" value="1"/>
</dbReference>
<dbReference type="Gene3D" id="1.10.443.10">
    <property type="entry name" value="Intergrase catalytic core"/>
    <property type="match status" value="1"/>
</dbReference>
<comment type="similarity">
    <text evidence="1">Belongs to the 'phage' integrase family.</text>
</comment>
<dbReference type="Gene3D" id="1.10.150.130">
    <property type="match status" value="1"/>
</dbReference>
<dbReference type="InterPro" id="IPR002104">
    <property type="entry name" value="Integrase_catalytic"/>
</dbReference>
<keyword evidence="2" id="KW-0229">DNA integration</keyword>
<dbReference type="Pfam" id="PF00589">
    <property type="entry name" value="Phage_integrase"/>
    <property type="match status" value="1"/>
</dbReference>
<evidence type="ECO:0000256" key="2">
    <source>
        <dbReference type="ARBA" id="ARBA00022908"/>
    </source>
</evidence>
<gene>
    <name evidence="8" type="ORF">FG476_03865</name>
</gene>
<dbReference type="InterPro" id="IPR011010">
    <property type="entry name" value="DNA_brk_join_enz"/>
</dbReference>
<dbReference type="PROSITE" id="PS51898">
    <property type="entry name" value="TYR_RECOMBINASE"/>
    <property type="match status" value="1"/>
</dbReference>